<accession>A0AAD8Y2H4</accession>
<evidence type="ECO:0000256" key="1">
    <source>
        <dbReference type="SAM" id="MobiDB-lite"/>
    </source>
</evidence>
<reference evidence="2" key="1">
    <citation type="submission" date="2023-06" db="EMBL/GenBank/DDBJ databases">
        <title>Survivors Of The Sea: Transcriptome response of Skeletonema marinoi to long-term dormancy.</title>
        <authorList>
            <person name="Pinder M.I.M."/>
            <person name="Kourtchenko O."/>
            <person name="Robertson E.K."/>
            <person name="Larsson T."/>
            <person name="Maumus F."/>
            <person name="Osuna-Cruz C.M."/>
            <person name="Vancaester E."/>
            <person name="Stenow R."/>
            <person name="Vandepoele K."/>
            <person name="Ploug H."/>
            <person name="Bruchert V."/>
            <person name="Godhe A."/>
            <person name="Topel M."/>
        </authorList>
    </citation>
    <scope>NUCLEOTIDE SEQUENCE</scope>
    <source>
        <strain evidence="2">R05AC</strain>
    </source>
</reference>
<feature type="region of interest" description="Disordered" evidence="1">
    <location>
        <begin position="1"/>
        <end position="23"/>
    </location>
</feature>
<feature type="region of interest" description="Disordered" evidence="1">
    <location>
        <begin position="194"/>
        <end position="236"/>
    </location>
</feature>
<sequence>MDFNRSRSCPTDTAGRLGAAPPPAQFFDADDEFKFDDFKFDPEDSLCVSGKFDIVDEEADDKTVCSEPPKPSAVANTRTYNNKKVPAGNSPTSVHQFLEQIPEDNKTKILASNSPASVHQFVSKYQIPEHISEDEEDPKYNLSLREGYSVDKRKTSDITDVISNMEHGESPKRNSSFNSRNSNLVVMGSLEKHTNAAARDKQQHPQQQQRTQPLPKKSPPRTQQLPKKAPPVSAFRRLFSCGAPEVITDFKDNVKQKGVDTVEEVKGSFGDLGLTVRQVFSPVQNTKTGAGLVKKKIVTKVQSFKGGEVDEEGNFTDDEGNFTDDEGNFTDDDDDDNVTDNDDDNVTDDDDDDDNVTDDDDEVDFDEFFEEDEESEYGSSFVGSESEFSCTDDESEGSYCK</sequence>
<protein>
    <submittedName>
        <fullName evidence="2">Uncharacterized protein</fullName>
    </submittedName>
</protein>
<comment type="caution">
    <text evidence="2">The sequence shown here is derived from an EMBL/GenBank/DDBJ whole genome shotgun (WGS) entry which is preliminary data.</text>
</comment>
<organism evidence="2 3">
    <name type="scientific">Skeletonema marinoi</name>
    <dbReference type="NCBI Taxonomy" id="267567"/>
    <lineage>
        <taxon>Eukaryota</taxon>
        <taxon>Sar</taxon>
        <taxon>Stramenopiles</taxon>
        <taxon>Ochrophyta</taxon>
        <taxon>Bacillariophyta</taxon>
        <taxon>Coscinodiscophyceae</taxon>
        <taxon>Thalassiosirophycidae</taxon>
        <taxon>Thalassiosirales</taxon>
        <taxon>Skeletonemataceae</taxon>
        <taxon>Skeletonema</taxon>
        <taxon>Skeletonema marinoi-dohrnii complex</taxon>
    </lineage>
</organism>
<feature type="compositionally biased region" description="Basic and acidic residues" evidence="1">
    <location>
        <begin position="194"/>
        <end position="203"/>
    </location>
</feature>
<keyword evidence="3" id="KW-1185">Reference proteome</keyword>
<proteinExistence type="predicted"/>
<feature type="compositionally biased region" description="Polar residues" evidence="1">
    <location>
        <begin position="1"/>
        <end position="11"/>
    </location>
</feature>
<dbReference type="AlphaFoldDB" id="A0AAD8Y2H4"/>
<feature type="compositionally biased region" description="Low complexity" evidence="1">
    <location>
        <begin position="377"/>
        <end position="389"/>
    </location>
</feature>
<feature type="region of interest" description="Disordered" evidence="1">
    <location>
        <begin position="159"/>
        <end position="180"/>
    </location>
</feature>
<dbReference type="Proteomes" id="UP001224775">
    <property type="component" value="Unassembled WGS sequence"/>
</dbReference>
<feature type="compositionally biased region" description="Low complexity" evidence="1">
    <location>
        <begin position="204"/>
        <end position="215"/>
    </location>
</feature>
<evidence type="ECO:0000313" key="3">
    <source>
        <dbReference type="Proteomes" id="UP001224775"/>
    </source>
</evidence>
<evidence type="ECO:0000313" key="2">
    <source>
        <dbReference type="EMBL" id="KAK1737973.1"/>
    </source>
</evidence>
<feature type="compositionally biased region" description="Acidic residues" evidence="1">
    <location>
        <begin position="390"/>
        <end position="401"/>
    </location>
</feature>
<dbReference type="EMBL" id="JATAAI010000022">
    <property type="protein sequence ID" value="KAK1737973.1"/>
    <property type="molecule type" value="Genomic_DNA"/>
</dbReference>
<feature type="region of interest" description="Disordered" evidence="1">
    <location>
        <begin position="306"/>
        <end position="401"/>
    </location>
</feature>
<gene>
    <name evidence="2" type="ORF">QTG54_011267</name>
</gene>
<feature type="compositionally biased region" description="Acidic residues" evidence="1">
    <location>
        <begin position="309"/>
        <end position="376"/>
    </location>
</feature>
<name>A0AAD8Y2H4_9STRA</name>